<feature type="transmembrane region" description="Helical" evidence="1">
    <location>
        <begin position="44"/>
        <end position="62"/>
    </location>
</feature>
<feature type="transmembrane region" description="Helical" evidence="1">
    <location>
        <begin position="83"/>
        <end position="107"/>
    </location>
</feature>
<evidence type="ECO:0000313" key="2">
    <source>
        <dbReference type="EMBL" id="OGC68604.1"/>
    </source>
</evidence>
<gene>
    <name evidence="2" type="ORF">A2415_01170</name>
</gene>
<feature type="transmembrane region" description="Helical" evidence="1">
    <location>
        <begin position="174"/>
        <end position="196"/>
    </location>
</feature>
<sequence>MKILSKSFMSESSLAVVLSIVIMINLFGGIVGGTWLLLAGGLRLIIIALCLAIFMPWVYSLASIPNVGLGYLAVKTYERSKDWAIPLLVLAALYEKFILTYWVMWVFGYFVDYVGRFNAIPLVLAAHSVVMSPLSYMAKSEPEDSPGTSLALFYAQFVFLFLVIVNALKIPFEIYIVLLGIVYLFFAIYPAIMICTSEVENAEQNRLSDGPKGDFPCGKCGALVSENAKYCKNCGKDLNLT</sequence>
<feature type="transmembrane region" description="Helical" evidence="1">
    <location>
        <begin position="119"/>
        <end position="138"/>
    </location>
</feature>
<dbReference type="Proteomes" id="UP000179113">
    <property type="component" value="Unassembled WGS sequence"/>
</dbReference>
<evidence type="ECO:0008006" key="4">
    <source>
        <dbReference type="Google" id="ProtNLM"/>
    </source>
</evidence>
<name>A0A1F4WGP0_UNCKA</name>
<accession>A0A1F4WGP0</accession>
<feature type="transmembrane region" description="Helical" evidence="1">
    <location>
        <begin position="12"/>
        <end position="38"/>
    </location>
</feature>
<comment type="caution">
    <text evidence="2">The sequence shown here is derived from an EMBL/GenBank/DDBJ whole genome shotgun (WGS) entry which is preliminary data.</text>
</comment>
<evidence type="ECO:0000313" key="3">
    <source>
        <dbReference type="Proteomes" id="UP000179113"/>
    </source>
</evidence>
<dbReference type="AlphaFoldDB" id="A0A1F4WGP0"/>
<dbReference type="EMBL" id="MEWA01000038">
    <property type="protein sequence ID" value="OGC68604.1"/>
    <property type="molecule type" value="Genomic_DNA"/>
</dbReference>
<keyword evidence="1" id="KW-0812">Transmembrane</keyword>
<evidence type="ECO:0000256" key="1">
    <source>
        <dbReference type="SAM" id="Phobius"/>
    </source>
</evidence>
<proteinExistence type="predicted"/>
<reference evidence="2 3" key="1">
    <citation type="journal article" date="2016" name="Nat. Commun.">
        <title>Thousands of microbial genomes shed light on interconnected biogeochemical processes in an aquifer system.</title>
        <authorList>
            <person name="Anantharaman K."/>
            <person name="Brown C.T."/>
            <person name="Hug L.A."/>
            <person name="Sharon I."/>
            <person name="Castelle C.J."/>
            <person name="Probst A.J."/>
            <person name="Thomas B.C."/>
            <person name="Singh A."/>
            <person name="Wilkins M.J."/>
            <person name="Karaoz U."/>
            <person name="Brodie E.L."/>
            <person name="Williams K.H."/>
            <person name="Hubbard S.S."/>
            <person name="Banfield J.F."/>
        </authorList>
    </citation>
    <scope>NUCLEOTIDE SEQUENCE [LARGE SCALE GENOMIC DNA]</scope>
</reference>
<keyword evidence="1" id="KW-0472">Membrane</keyword>
<protein>
    <recommendedName>
        <fullName evidence="4">Zinc-ribbon domain-containing protein</fullName>
    </recommendedName>
</protein>
<organism evidence="2 3">
    <name type="scientific">candidate division WWE3 bacterium RIFOXYC1_FULL_39_7</name>
    <dbReference type="NCBI Taxonomy" id="1802643"/>
    <lineage>
        <taxon>Bacteria</taxon>
        <taxon>Katanobacteria</taxon>
    </lineage>
</organism>
<keyword evidence="1" id="KW-1133">Transmembrane helix</keyword>
<feature type="transmembrane region" description="Helical" evidence="1">
    <location>
        <begin position="150"/>
        <end position="168"/>
    </location>
</feature>